<protein>
    <submittedName>
        <fullName evidence="2">Uncharacterized protein</fullName>
    </submittedName>
</protein>
<gene>
    <name evidence="2" type="ORF">CANARDRAFT_175182</name>
</gene>
<evidence type="ECO:0000313" key="3">
    <source>
        <dbReference type="Proteomes" id="UP000094801"/>
    </source>
</evidence>
<reference evidence="3" key="1">
    <citation type="submission" date="2016-04" db="EMBL/GenBank/DDBJ databases">
        <title>Comparative genomics of biotechnologically important yeasts.</title>
        <authorList>
            <consortium name="DOE Joint Genome Institute"/>
            <person name="Riley R."/>
            <person name="Haridas S."/>
            <person name="Wolfe K.H."/>
            <person name="Lopes M.R."/>
            <person name="Hittinger C.T."/>
            <person name="Goker M."/>
            <person name="Salamov A."/>
            <person name="Wisecaver J."/>
            <person name="Long T.M."/>
            <person name="Aerts A.L."/>
            <person name="Barry K."/>
            <person name="Choi C."/>
            <person name="Clum A."/>
            <person name="Coughlan A.Y."/>
            <person name="Deshpande S."/>
            <person name="Douglass A.P."/>
            <person name="Hanson S.J."/>
            <person name="Klenk H.-P."/>
            <person name="Labutti K."/>
            <person name="Lapidus A."/>
            <person name="Lindquist E."/>
            <person name="Lipzen A."/>
            <person name="Meier-Kolthoff J.P."/>
            <person name="Ohm R.A."/>
            <person name="Otillar R.P."/>
            <person name="Pangilinan J."/>
            <person name="Peng Y."/>
            <person name="Rokas A."/>
            <person name="Rosa C.A."/>
            <person name="Scheuner C."/>
            <person name="Sibirny A.A."/>
            <person name="Slot J.C."/>
            <person name="Stielow J.B."/>
            <person name="Sun H."/>
            <person name="Kurtzman C.P."/>
            <person name="Blackwell M."/>
            <person name="Grigoriev I.V."/>
            <person name="Jeffries T.W."/>
        </authorList>
    </citation>
    <scope>NUCLEOTIDE SEQUENCE [LARGE SCALE GENOMIC DNA]</scope>
    <source>
        <strain evidence="3">NRRL YB-2248</strain>
    </source>
</reference>
<sequence>MYYQNNPAASEMMSPSMLSHIQVNYCQPKSSPQHSSPFQQSPNHQQRLMNASAASTPSRSKRRNSDSEHDWKKIKPVNSTDFDGQSIPTEQLTLENINLSEYAKFHHPDGGYIQSTPIGNIRTWMGCNNVMNRTIEKNSTFDIKNLTHGIDGYKLHLTDNGFDQETSTNTTTTSTSTSSTTAPVANSYYDGGGANVCRYGYYDDEDEFDDEDDYDMN</sequence>
<accession>A0A1E4T3L3</accession>
<proteinExistence type="predicted"/>
<feature type="region of interest" description="Disordered" evidence="1">
    <location>
        <begin position="27"/>
        <end position="87"/>
    </location>
</feature>
<dbReference type="EMBL" id="KV453850">
    <property type="protein sequence ID" value="ODV86258.1"/>
    <property type="molecule type" value="Genomic_DNA"/>
</dbReference>
<feature type="compositionally biased region" description="Basic and acidic residues" evidence="1">
    <location>
        <begin position="63"/>
        <end position="73"/>
    </location>
</feature>
<organism evidence="2 3">
    <name type="scientific">[Candida] arabinofermentans NRRL YB-2248</name>
    <dbReference type="NCBI Taxonomy" id="983967"/>
    <lineage>
        <taxon>Eukaryota</taxon>
        <taxon>Fungi</taxon>
        <taxon>Dikarya</taxon>
        <taxon>Ascomycota</taxon>
        <taxon>Saccharomycotina</taxon>
        <taxon>Pichiomycetes</taxon>
        <taxon>Pichiales</taxon>
        <taxon>Pichiaceae</taxon>
        <taxon>Ogataea</taxon>
        <taxon>Ogataea/Candida clade</taxon>
    </lineage>
</organism>
<evidence type="ECO:0000256" key="1">
    <source>
        <dbReference type="SAM" id="MobiDB-lite"/>
    </source>
</evidence>
<feature type="compositionally biased region" description="Polar residues" evidence="1">
    <location>
        <begin position="47"/>
        <end position="58"/>
    </location>
</feature>
<evidence type="ECO:0000313" key="2">
    <source>
        <dbReference type="EMBL" id="ODV86258.1"/>
    </source>
</evidence>
<dbReference type="OrthoDB" id="3997547at2759"/>
<dbReference type="AlphaFoldDB" id="A0A1E4T3L3"/>
<feature type="compositionally biased region" description="Low complexity" evidence="1">
    <location>
        <begin position="27"/>
        <end position="46"/>
    </location>
</feature>
<feature type="compositionally biased region" description="Polar residues" evidence="1">
    <location>
        <begin position="77"/>
        <end position="87"/>
    </location>
</feature>
<keyword evidence="3" id="KW-1185">Reference proteome</keyword>
<dbReference type="Proteomes" id="UP000094801">
    <property type="component" value="Unassembled WGS sequence"/>
</dbReference>
<name>A0A1E4T3L3_9ASCO</name>